<keyword evidence="4 6" id="KW-0235">DNA replication</keyword>
<sequence>MGERKARVREMCLQFHQTEAEIAQEWVAFKSSKPGIQMSFTTLEKFEKEWLPRKKPRPVKQEAKSSTGVGAFSNRIGDEEVDLLTMYTGTPTSDGSKSAGKRQITPEEKNLIRKRLAVSEKNPAMIFSPNSFSPAPKRTVTPSSNKFLSRTSAGEVLVNFGATNGVAWGGAVQECTLAPYRPSQDSTKQYRYMFQKLSEKAQVLDDQIEEMTSFLCEKYHIEEFVNFTLPAQDVVHISGRVACDSIGKLNSQSVVLEGSRQLSQGRQIAVDLSELTEYALFPGQVIAAEGVNITGKKLLLKKVFQGVPLPLPQTITKSEPGINVRVLIAAGPYSAVDDLEYQPLVELLDIIERDTPDVCILMGPFVDSKNTLIENSNTQKTYKDLFNECMDTIADRTSRLNCKVILVPSLRDVHHHPVYPQGPYSLSKTIPQNFYLATDPCTMVINNIVFGLTSTDVLFHIGAEEVALIKTGNTDRLERLVRHMLQQHSYYPLYPPAEDVNADYEHFESVTMPVTPHVLITPSDLRYFIKESHECCCINPGRLAKGQVGGTYARLVLQPPTSTGNTSVVSTIAGQILRI</sequence>
<dbReference type="Proteomes" id="UP000245119">
    <property type="component" value="Linkage Group LG8"/>
</dbReference>
<dbReference type="InterPro" id="IPR016722">
    <property type="entry name" value="DNA_pol_alpha_bsu"/>
</dbReference>
<reference evidence="11 12" key="1">
    <citation type="submission" date="2018-04" db="EMBL/GenBank/DDBJ databases">
        <title>The genome of golden apple snail Pomacea canaliculata provides insight into stress tolerance and invasive adaptation.</title>
        <authorList>
            <person name="Liu C."/>
            <person name="Liu B."/>
            <person name="Ren Y."/>
            <person name="Zhang Y."/>
            <person name="Wang H."/>
            <person name="Li S."/>
            <person name="Jiang F."/>
            <person name="Yin L."/>
            <person name="Zhang G."/>
            <person name="Qian W."/>
            <person name="Fan W."/>
        </authorList>
    </citation>
    <scope>NUCLEOTIDE SEQUENCE [LARGE SCALE GENOMIC DNA]</scope>
    <source>
        <strain evidence="11">SZHN2017</strain>
        <tissue evidence="11">Muscle</tissue>
    </source>
</reference>
<gene>
    <name evidence="11" type="ORF">C0Q70_13750</name>
</gene>
<dbReference type="STRING" id="400727.A0A2T7NY38"/>
<dbReference type="InterPro" id="IPR007185">
    <property type="entry name" value="DNA_pol_a/d/e_bsu"/>
</dbReference>
<evidence type="ECO:0000256" key="7">
    <source>
        <dbReference type="SAM" id="MobiDB-lite"/>
    </source>
</evidence>
<comment type="subcellular location">
    <subcellularLocation>
        <location evidence="1 6">Nucleus</location>
    </subcellularLocation>
</comment>
<protein>
    <recommendedName>
        <fullName evidence="3 6">DNA polymerase alpha subunit B</fullName>
    </recommendedName>
</protein>
<dbReference type="Pfam" id="PF08418">
    <property type="entry name" value="Pol_alpha_B_N"/>
    <property type="match status" value="1"/>
</dbReference>
<evidence type="ECO:0000256" key="2">
    <source>
        <dbReference type="ARBA" id="ARBA00007299"/>
    </source>
</evidence>
<name>A0A2T7NY38_POMCA</name>
<evidence type="ECO:0000256" key="3">
    <source>
        <dbReference type="ARBA" id="ARBA00018596"/>
    </source>
</evidence>
<dbReference type="GO" id="GO:0006270">
    <property type="term" value="P:DNA replication initiation"/>
    <property type="evidence" value="ECO:0007669"/>
    <property type="project" value="TreeGrafter"/>
</dbReference>
<dbReference type="GO" id="GO:0003677">
    <property type="term" value="F:DNA binding"/>
    <property type="evidence" value="ECO:0007669"/>
    <property type="project" value="InterPro"/>
</dbReference>
<feature type="domain" description="DNA polymerase alpha subunit B OB" evidence="10">
    <location>
        <begin position="202"/>
        <end position="305"/>
    </location>
</feature>
<evidence type="ECO:0000256" key="5">
    <source>
        <dbReference type="ARBA" id="ARBA00023242"/>
    </source>
</evidence>
<evidence type="ECO:0000259" key="9">
    <source>
        <dbReference type="Pfam" id="PF08418"/>
    </source>
</evidence>
<organism evidence="11 12">
    <name type="scientific">Pomacea canaliculata</name>
    <name type="common">Golden apple snail</name>
    <dbReference type="NCBI Taxonomy" id="400727"/>
    <lineage>
        <taxon>Eukaryota</taxon>
        <taxon>Metazoa</taxon>
        <taxon>Spiralia</taxon>
        <taxon>Lophotrochozoa</taxon>
        <taxon>Mollusca</taxon>
        <taxon>Gastropoda</taxon>
        <taxon>Caenogastropoda</taxon>
        <taxon>Architaenioglossa</taxon>
        <taxon>Ampullarioidea</taxon>
        <taxon>Ampullariidae</taxon>
        <taxon>Pomacea</taxon>
    </lineage>
</organism>
<evidence type="ECO:0000259" key="8">
    <source>
        <dbReference type="Pfam" id="PF04042"/>
    </source>
</evidence>
<evidence type="ECO:0000259" key="10">
    <source>
        <dbReference type="Pfam" id="PF22062"/>
    </source>
</evidence>
<evidence type="ECO:0000313" key="12">
    <source>
        <dbReference type="Proteomes" id="UP000245119"/>
    </source>
</evidence>
<dbReference type="InterPro" id="IPR013627">
    <property type="entry name" value="Pol_alpha_B_N"/>
</dbReference>
<dbReference type="OrthoDB" id="336885at2759"/>
<comment type="caution">
    <text evidence="11">The sequence shown here is derived from an EMBL/GenBank/DDBJ whole genome shotgun (WGS) entry which is preliminary data.</text>
</comment>
<dbReference type="Pfam" id="PF22062">
    <property type="entry name" value="OB_DPOA2"/>
    <property type="match status" value="1"/>
</dbReference>
<comment type="function">
    <text evidence="6">Accessory subunit of the DNA polymerase alpha complex (also known as the alpha DNA polymerase-primase complex) which plays an essential role in the initiation of DNA synthesis.</text>
</comment>
<dbReference type="PIRSF" id="PIRSF018300">
    <property type="entry name" value="DNA_pol_alph_2"/>
    <property type="match status" value="1"/>
</dbReference>
<feature type="domain" description="DNA polymerase alpha subunit B N-terminal" evidence="9">
    <location>
        <begin position="7"/>
        <end position="52"/>
    </location>
</feature>
<evidence type="ECO:0000313" key="11">
    <source>
        <dbReference type="EMBL" id="PVD26082.1"/>
    </source>
</evidence>
<comment type="similarity">
    <text evidence="2 6">Belongs to the DNA polymerase alpha subunit B family.</text>
</comment>
<dbReference type="AlphaFoldDB" id="A0A2T7NY38"/>
<dbReference type="InterPro" id="IPR043034">
    <property type="entry name" value="DNA_pol_alpha_B_N_sf"/>
</dbReference>
<proteinExistence type="inferred from homology"/>
<dbReference type="Gene3D" id="3.60.21.60">
    <property type="match status" value="2"/>
</dbReference>
<dbReference type="Gene3D" id="1.10.8.530">
    <property type="entry name" value="DNA polymerase alpha-primase, subunit B, N-terminal domain"/>
    <property type="match status" value="1"/>
</dbReference>
<feature type="domain" description="DNA polymerase alpha/delta/epsilon subunit B" evidence="8">
    <location>
        <begin position="326"/>
        <end position="530"/>
    </location>
</feature>
<keyword evidence="5 6" id="KW-0539">Nucleus</keyword>
<evidence type="ECO:0000256" key="4">
    <source>
        <dbReference type="ARBA" id="ARBA00022705"/>
    </source>
</evidence>
<dbReference type="InterPro" id="IPR054300">
    <property type="entry name" value="OB_DPOA2"/>
</dbReference>
<keyword evidence="12" id="KW-1185">Reference proteome</keyword>
<feature type="region of interest" description="Disordered" evidence="7">
    <location>
        <begin position="53"/>
        <end position="72"/>
    </location>
</feature>
<evidence type="ECO:0000256" key="1">
    <source>
        <dbReference type="ARBA" id="ARBA00004123"/>
    </source>
</evidence>
<dbReference type="GO" id="GO:0005658">
    <property type="term" value="C:alpha DNA polymerase:primase complex"/>
    <property type="evidence" value="ECO:0007669"/>
    <property type="project" value="TreeGrafter"/>
</dbReference>
<evidence type="ECO:0000256" key="6">
    <source>
        <dbReference type="PIRNR" id="PIRNR018300"/>
    </source>
</evidence>
<dbReference type="PANTHER" id="PTHR23061:SF12">
    <property type="entry name" value="DNA POLYMERASE ALPHA SUBUNIT B"/>
    <property type="match status" value="1"/>
</dbReference>
<dbReference type="EMBL" id="PZQS01000008">
    <property type="protein sequence ID" value="PVD26082.1"/>
    <property type="molecule type" value="Genomic_DNA"/>
</dbReference>
<accession>A0A2T7NY38</accession>
<dbReference type="Pfam" id="PF04042">
    <property type="entry name" value="DNA_pol_E_B"/>
    <property type="match status" value="1"/>
</dbReference>
<dbReference type="PANTHER" id="PTHR23061">
    <property type="entry name" value="DNA POLYMERASE 2 ALPHA 70 KDA SUBUNIT"/>
    <property type="match status" value="1"/>
</dbReference>
<dbReference type="FunFam" id="3.60.21.60:FF:000003">
    <property type="entry name" value="DNA polymerase alpha subunit B"/>
    <property type="match status" value="1"/>
</dbReference>